<dbReference type="EMBL" id="DSOK01000327">
    <property type="protein sequence ID" value="HEN16125.1"/>
    <property type="molecule type" value="Genomic_DNA"/>
</dbReference>
<keyword evidence="6" id="KW-0106">Calcium</keyword>
<comment type="cofactor">
    <cofactor evidence="1">
        <name>Ca(2+)</name>
        <dbReference type="ChEBI" id="CHEBI:29108"/>
    </cofactor>
</comment>
<dbReference type="AlphaFoldDB" id="A0A7C2JZZ2"/>
<comment type="caution">
    <text evidence="9">The sequence shown here is derived from an EMBL/GenBank/DDBJ whole genome shotgun (WGS) entry which is preliminary data.</text>
</comment>
<feature type="domain" description="3-keto-alpha-glucoside-1,2-lyase/3-keto-2-hydroxy-glucal hydratase" evidence="8">
    <location>
        <begin position="499"/>
        <end position="694"/>
    </location>
</feature>
<dbReference type="GO" id="GO:0005737">
    <property type="term" value="C:cytoplasm"/>
    <property type="evidence" value="ECO:0007669"/>
    <property type="project" value="TreeGrafter"/>
</dbReference>
<evidence type="ECO:0000256" key="6">
    <source>
        <dbReference type="ARBA" id="ARBA00022837"/>
    </source>
</evidence>
<dbReference type="InterPro" id="IPR010496">
    <property type="entry name" value="AL/BT2_dom"/>
</dbReference>
<evidence type="ECO:0000256" key="5">
    <source>
        <dbReference type="ARBA" id="ARBA00022801"/>
    </source>
</evidence>
<dbReference type="PROSITE" id="PS00149">
    <property type="entry name" value="SULFATASE_2"/>
    <property type="match status" value="1"/>
</dbReference>
<reference evidence="9" key="1">
    <citation type="journal article" date="2020" name="mSystems">
        <title>Genome- and Community-Level Interaction Insights into Carbon Utilization and Element Cycling Functions of Hydrothermarchaeota in Hydrothermal Sediment.</title>
        <authorList>
            <person name="Zhou Z."/>
            <person name="Liu Y."/>
            <person name="Xu W."/>
            <person name="Pan J."/>
            <person name="Luo Z.H."/>
            <person name="Li M."/>
        </authorList>
    </citation>
    <scope>NUCLEOTIDE SEQUENCE [LARGE SCALE GENOMIC DNA]</scope>
    <source>
        <strain evidence="9">SpSt-339</strain>
    </source>
</reference>
<sequence length="703" mass="78815">MHLPEVPIMSPLRLGGLLFVVASLCPLFSDAAEKLNVLLIVSDDLNVRLGCYGDEHARTPNIDRLAARGVRFDRAYCQNPLCNPSRASFLTGLRTDTLRIYENDTHFREIVPDVVTLPQTFQRNGYTTVRVGKLFHYNVPASIGTDGFDDLPSWHRTVNPRGRDKDDEDRIFTVTPEAKGAARFGGSLSWLAADGTDAEQTDGMIADAAATLLHELKDGPFFLGVGFFRPHTPYVAPKPWFALHPLNHLPTPRAPEGWLATVPAAARDHRKPQEDHLTDDIRQHAIQAYYASVSFMDAQLGRVLDALDREGLTSKTIVVFISDHGYQLGEHELWQKRSLYEWSLRVPLIVSVPGNAANGSVAKSPVELVDLHATLAELCGLPAPQTEGTSLAKLVRHPEQSLGLPAFSQIARTDNAIPRERKMDQVVYHGHTIRTDRYRYIEWDGGEKGAELYDELADPEELKNLVNDPAHAATVAMLKQQLAKQFPHRRPHQLPHPRGFVKLFDGQSVENWIRRGGTAAYRVENGLLIGRTAEGSKNTFLCPPRDYGDFELEFDVLCDPELNSGVQIRSHEYAEDTPQPSMPKRIRSAGEVYGYQCEIADRSKGTAGNFWDEARWTKWWAEPSVAGKDAYRDGEWNRYRIVAQGDRIRSWVNGVPVADFRDSLDASGFLGFQVHGIKAGTGPYEVRWRDIRIRELKPGEVVR</sequence>
<evidence type="ECO:0000256" key="1">
    <source>
        <dbReference type="ARBA" id="ARBA00001913"/>
    </source>
</evidence>
<dbReference type="CDD" id="cd16030">
    <property type="entry name" value="iduronate-2-sulfatase"/>
    <property type="match status" value="1"/>
</dbReference>
<evidence type="ECO:0000256" key="2">
    <source>
        <dbReference type="ARBA" id="ARBA00008779"/>
    </source>
</evidence>
<dbReference type="InterPro" id="IPR035874">
    <property type="entry name" value="IDS"/>
</dbReference>
<comment type="similarity">
    <text evidence="2">Belongs to the sulfatase family.</text>
</comment>
<accession>A0A7C2JZZ2</accession>
<dbReference type="InterPro" id="IPR000917">
    <property type="entry name" value="Sulfatase_N"/>
</dbReference>
<keyword evidence="4" id="KW-0732">Signal</keyword>
<keyword evidence="5" id="KW-0378">Hydrolase</keyword>
<dbReference type="PANTHER" id="PTHR45953:SF1">
    <property type="entry name" value="IDURONATE 2-SULFATASE"/>
    <property type="match status" value="1"/>
</dbReference>
<protein>
    <submittedName>
        <fullName evidence="9">DUF1080 domain-containing protein</fullName>
    </submittedName>
</protein>
<dbReference type="Gene3D" id="3.40.720.10">
    <property type="entry name" value="Alkaline Phosphatase, subunit A"/>
    <property type="match status" value="1"/>
</dbReference>
<dbReference type="InterPro" id="IPR017850">
    <property type="entry name" value="Alkaline_phosphatase_core_sf"/>
</dbReference>
<name>A0A7C2JZZ2_9PLAN</name>
<dbReference type="Pfam" id="PF06439">
    <property type="entry name" value="3keto-disac_hyd"/>
    <property type="match status" value="1"/>
</dbReference>
<evidence type="ECO:0000313" key="9">
    <source>
        <dbReference type="EMBL" id="HEN16125.1"/>
    </source>
</evidence>
<evidence type="ECO:0000259" key="8">
    <source>
        <dbReference type="Pfam" id="PF06439"/>
    </source>
</evidence>
<gene>
    <name evidence="9" type="ORF">ENQ76_11740</name>
</gene>
<evidence type="ECO:0000259" key="7">
    <source>
        <dbReference type="Pfam" id="PF00884"/>
    </source>
</evidence>
<dbReference type="Gene3D" id="2.60.120.560">
    <property type="entry name" value="Exo-inulinase, domain 1"/>
    <property type="match status" value="1"/>
</dbReference>
<feature type="domain" description="Sulfatase N-terminal" evidence="7">
    <location>
        <begin position="36"/>
        <end position="380"/>
    </location>
</feature>
<dbReference type="GO" id="GO:0046872">
    <property type="term" value="F:metal ion binding"/>
    <property type="evidence" value="ECO:0007669"/>
    <property type="project" value="UniProtKB-KW"/>
</dbReference>
<dbReference type="SUPFAM" id="SSF53649">
    <property type="entry name" value="Alkaline phosphatase-like"/>
    <property type="match status" value="1"/>
</dbReference>
<proteinExistence type="inferred from homology"/>
<organism evidence="9">
    <name type="scientific">Schlesneria paludicola</name>
    <dbReference type="NCBI Taxonomy" id="360056"/>
    <lineage>
        <taxon>Bacteria</taxon>
        <taxon>Pseudomonadati</taxon>
        <taxon>Planctomycetota</taxon>
        <taxon>Planctomycetia</taxon>
        <taxon>Planctomycetales</taxon>
        <taxon>Planctomycetaceae</taxon>
        <taxon>Schlesneria</taxon>
    </lineage>
</organism>
<dbReference type="PANTHER" id="PTHR45953">
    <property type="entry name" value="IDURONATE 2-SULFATASE"/>
    <property type="match status" value="1"/>
</dbReference>
<keyword evidence="3" id="KW-0479">Metal-binding</keyword>
<evidence type="ECO:0000256" key="3">
    <source>
        <dbReference type="ARBA" id="ARBA00022723"/>
    </source>
</evidence>
<dbReference type="GO" id="GO:0004423">
    <property type="term" value="F:iduronate-2-sulfatase activity"/>
    <property type="evidence" value="ECO:0007669"/>
    <property type="project" value="InterPro"/>
</dbReference>
<dbReference type="Pfam" id="PF00884">
    <property type="entry name" value="Sulfatase"/>
    <property type="match status" value="1"/>
</dbReference>
<evidence type="ECO:0000256" key="4">
    <source>
        <dbReference type="ARBA" id="ARBA00022729"/>
    </source>
</evidence>
<dbReference type="InterPro" id="IPR024607">
    <property type="entry name" value="Sulfatase_CS"/>
</dbReference>